<comment type="PTM">
    <text evidence="6">Cleaved by autocatalysis into a large and a small subunit.</text>
</comment>
<keyword evidence="6" id="KW-0378">Hydrolase</keyword>
<dbReference type="OrthoDB" id="5297205at2"/>
<protein>
    <recommendedName>
        <fullName evidence="6">Glutathione hydrolase proenzyme</fullName>
        <ecNumber evidence="6">2.3.2.2</ecNumber>
        <ecNumber evidence="6">3.4.19.13</ecNumber>
    </recommendedName>
    <component>
        <recommendedName>
            <fullName evidence="6">Glutathione hydrolase large chain</fullName>
        </recommendedName>
    </component>
    <component>
        <recommendedName>
            <fullName evidence="6">Glutathione hydrolase small chain</fullName>
        </recommendedName>
    </component>
</protein>
<evidence type="ECO:0000256" key="6">
    <source>
        <dbReference type="RuleBase" id="RU368036"/>
    </source>
</evidence>
<evidence type="ECO:0000256" key="4">
    <source>
        <dbReference type="PIRSR" id="PIRSR600101-1"/>
    </source>
</evidence>
<reference evidence="7 8" key="1">
    <citation type="journal article" date="2012" name="BMC Genomics">
        <title>Comparative genomics of the classical Bordetella subspecies: the evolution and exchange of virulence-associated diversity amongst closely related pathogens.</title>
        <authorList>
            <person name="Park J."/>
            <person name="Zhang Y."/>
            <person name="Buboltz A.M."/>
            <person name="Zhang X."/>
            <person name="Schuster S.C."/>
            <person name="Ahuja U."/>
            <person name="Liu M."/>
            <person name="Miller J.F."/>
            <person name="Sebaihia M."/>
            <person name="Bentley S.D."/>
            <person name="Parkhill J."/>
            <person name="Harvill E.T."/>
        </authorList>
    </citation>
    <scope>NUCLEOTIDE SEQUENCE [LARGE SCALE GENOMIC DNA]</scope>
    <source>
        <strain evidence="7 8">253</strain>
    </source>
</reference>
<dbReference type="EC" id="2.3.2.2" evidence="6"/>
<dbReference type="PANTHER" id="PTHR43881:SF1">
    <property type="entry name" value="GAMMA-GLUTAMYLTRANSPEPTIDASE (AFU_ORTHOLOGUE AFUA_4G13580)"/>
    <property type="match status" value="1"/>
</dbReference>
<dbReference type="NCBIfam" id="TIGR00066">
    <property type="entry name" value="g_glut_trans"/>
    <property type="match status" value="1"/>
</dbReference>
<keyword evidence="6" id="KW-0865">Zymogen</keyword>
<dbReference type="EMBL" id="HE965806">
    <property type="protein sequence ID" value="CCJ53775.1"/>
    <property type="molecule type" value="Genomic_DNA"/>
</dbReference>
<dbReference type="GO" id="GO:0103068">
    <property type="term" value="F:leukotriene C4 gamma-glutamyl transferase activity"/>
    <property type="evidence" value="ECO:0007669"/>
    <property type="project" value="UniProtKB-EC"/>
</dbReference>
<evidence type="ECO:0000256" key="5">
    <source>
        <dbReference type="PIRSR" id="PIRSR600101-2"/>
    </source>
</evidence>
<dbReference type="Gene3D" id="1.10.246.130">
    <property type="match status" value="1"/>
</dbReference>
<evidence type="ECO:0000313" key="8">
    <source>
        <dbReference type="Proteomes" id="UP000007564"/>
    </source>
</evidence>
<proteinExistence type="inferred from homology"/>
<dbReference type="InterPro" id="IPR052896">
    <property type="entry name" value="GGT-like_enzyme"/>
</dbReference>
<dbReference type="UniPathway" id="UPA00204"/>
<comment type="catalytic activity">
    <reaction evidence="2 6">
        <text>glutathione + H2O = L-cysteinylglycine + L-glutamate</text>
        <dbReference type="Rhea" id="RHEA:28807"/>
        <dbReference type="ChEBI" id="CHEBI:15377"/>
        <dbReference type="ChEBI" id="CHEBI:29985"/>
        <dbReference type="ChEBI" id="CHEBI:57925"/>
        <dbReference type="ChEBI" id="CHEBI:61694"/>
        <dbReference type="EC" id="3.4.19.13"/>
    </reaction>
</comment>
<dbReference type="RefSeq" id="WP_015064201.1">
    <property type="nucleotide sequence ID" value="NC_019382.1"/>
</dbReference>
<dbReference type="InterPro" id="IPR000101">
    <property type="entry name" value="GGT_peptidase"/>
</dbReference>
<evidence type="ECO:0000313" key="7">
    <source>
        <dbReference type="EMBL" id="CCJ53775.1"/>
    </source>
</evidence>
<dbReference type="KEGG" id="bbh:BN112_1858"/>
<feature type="binding site" evidence="5">
    <location>
        <position position="433"/>
    </location>
    <ligand>
        <name>L-glutamate</name>
        <dbReference type="ChEBI" id="CHEBI:29985"/>
    </ligand>
</feature>
<dbReference type="GO" id="GO:0006750">
    <property type="term" value="P:glutathione biosynthetic process"/>
    <property type="evidence" value="ECO:0007669"/>
    <property type="project" value="UniProtKB-KW"/>
</dbReference>
<dbReference type="InterPro" id="IPR043137">
    <property type="entry name" value="GGT_ssub_C"/>
</dbReference>
<comment type="catalytic activity">
    <reaction evidence="1 6">
        <text>an S-substituted glutathione + H2O = an S-substituted L-cysteinylglycine + L-glutamate</text>
        <dbReference type="Rhea" id="RHEA:59468"/>
        <dbReference type="ChEBI" id="CHEBI:15377"/>
        <dbReference type="ChEBI" id="CHEBI:29985"/>
        <dbReference type="ChEBI" id="CHEBI:90779"/>
        <dbReference type="ChEBI" id="CHEBI:143103"/>
        <dbReference type="EC" id="3.4.19.13"/>
    </reaction>
</comment>
<evidence type="ECO:0000256" key="1">
    <source>
        <dbReference type="ARBA" id="ARBA00001049"/>
    </source>
</evidence>
<dbReference type="GO" id="GO:0006751">
    <property type="term" value="P:glutathione catabolic process"/>
    <property type="evidence" value="ECO:0007669"/>
    <property type="project" value="UniProtKB-UniRule"/>
</dbReference>
<dbReference type="Pfam" id="PF01019">
    <property type="entry name" value="G_glu_transpept"/>
    <property type="match status" value="1"/>
</dbReference>
<dbReference type="EC" id="3.4.19.13" evidence="6"/>
<dbReference type="AlphaFoldDB" id="A0A0C6P5C7"/>
<dbReference type="PRINTS" id="PR01210">
    <property type="entry name" value="GGTRANSPTASE"/>
</dbReference>
<feature type="active site" description="Nucleophile" evidence="4">
    <location>
        <position position="350"/>
    </location>
</feature>
<comment type="subunit">
    <text evidence="6">This enzyme consists of two polypeptide chains, which are synthesized in precursor form from a single polypeptide.</text>
</comment>
<evidence type="ECO:0000256" key="3">
    <source>
        <dbReference type="ARBA" id="ARBA00047417"/>
    </source>
</evidence>
<accession>A0A0C6P5C7</accession>
<comment type="pathway">
    <text evidence="6">Sulfur metabolism; glutathione metabolism.</text>
</comment>
<dbReference type="InterPro" id="IPR029055">
    <property type="entry name" value="Ntn_hydrolases_N"/>
</dbReference>
<name>A0A0C6P5C7_BORBO</name>
<keyword evidence="6 7" id="KW-0808">Transferase</keyword>
<evidence type="ECO:0000256" key="2">
    <source>
        <dbReference type="ARBA" id="ARBA00001089"/>
    </source>
</evidence>
<dbReference type="HOGENOM" id="CLU_014813_3_1_4"/>
<sequence length="531" mass="56705">MSLPFDWSFPYASRKMPVLASNAVATSQPLAAQAGLRMLLAGGNAVDSAIATAIALTVVEPVMNGIGGDLFALVWHGGRLHGLNSSGCAPAAWTPEYFAGRETMPPTGWGAVTVPGQVAGWKALSERFGKLPFAALFEPAIAYAEQGFPVSPTIARQWATQAPKLAGEPGFADAFLPQGQAPQAGQWWRFPAQARTLREIAETGGASFYQGELARRIADFARQTGGALREQDLAEHRPEWVEPISQSFRDYELHEIPPNGQGIAALMALGMLEQFDLEAMGRDSTDYYHVSIEAMKLAFADLHQHVTDPRHMRVNAAALLDPAYLAERARLISMDRSSVPAAGAPATGGTVYLTAADADGTMVSFIQSNYHGFGSGVVVPDTGISLHNRGMNFVLTPGHVNQVAPRKKPMHTIIPAFMTRKGQPAMSFGVMGGSMQAQGHLQMATRLAAFGQNPQAMSDAPRFRVENGPVVNVEAHLPADVVQTLRDRGHNVAVAPADSLEFGSAQLICRLPEGGYLAASDSRRDGQAVGF</sequence>
<dbReference type="Proteomes" id="UP000007564">
    <property type="component" value="Chromosome"/>
</dbReference>
<dbReference type="SUPFAM" id="SSF56235">
    <property type="entry name" value="N-terminal nucleophile aminohydrolases (Ntn hydrolases)"/>
    <property type="match status" value="1"/>
</dbReference>
<organism evidence="7 8">
    <name type="scientific">Bordetella bronchiseptica 253</name>
    <dbReference type="NCBI Taxonomy" id="568707"/>
    <lineage>
        <taxon>Bacteria</taxon>
        <taxon>Pseudomonadati</taxon>
        <taxon>Pseudomonadota</taxon>
        <taxon>Betaproteobacteria</taxon>
        <taxon>Burkholderiales</taxon>
        <taxon>Alcaligenaceae</taxon>
        <taxon>Bordetella</taxon>
    </lineage>
</organism>
<dbReference type="Gene3D" id="3.60.20.40">
    <property type="match status" value="1"/>
</dbReference>
<comment type="similarity">
    <text evidence="6">Belongs to the gamma-glutamyltransferase family.</text>
</comment>
<comment type="catalytic activity">
    <reaction evidence="3 6">
        <text>an N-terminal (5-L-glutamyl)-[peptide] + an alpha-amino acid = 5-L-glutamyl amino acid + an N-terminal L-alpha-aminoacyl-[peptide]</text>
        <dbReference type="Rhea" id="RHEA:23904"/>
        <dbReference type="Rhea" id="RHEA-COMP:9780"/>
        <dbReference type="Rhea" id="RHEA-COMP:9795"/>
        <dbReference type="ChEBI" id="CHEBI:77644"/>
        <dbReference type="ChEBI" id="CHEBI:78597"/>
        <dbReference type="ChEBI" id="CHEBI:78599"/>
        <dbReference type="ChEBI" id="CHEBI:78608"/>
        <dbReference type="EC" id="2.3.2.2"/>
    </reaction>
</comment>
<keyword evidence="6" id="KW-0012">Acyltransferase</keyword>
<dbReference type="GO" id="GO:0036374">
    <property type="term" value="F:glutathione hydrolase activity"/>
    <property type="evidence" value="ECO:0007669"/>
    <property type="project" value="UniProtKB-UniRule"/>
</dbReference>
<dbReference type="PANTHER" id="PTHR43881">
    <property type="entry name" value="GAMMA-GLUTAMYLTRANSPEPTIDASE (AFU_ORTHOLOGUE AFUA_4G13580)"/>
    <property type="match status" value="1"/>
</dbReference>
<keyword evidence="6" id="KW-0317">Glutathione biosynthesis</keyword>
<dbReference type="InterPro" id="IPR043138">
    <property type="entry name" value="GGT_lsub"/>
</dbReference>
<gene>
    <name evidence="7" type="ORF">BN112_1858</name>
</gene>